<evidence type="ECO:0000313" key="1">
    <source>
        <dbReference type="EMBL" id="PZR33324.1"/>
    </source>
</evidence>
<gene>
    <name evidence="1" type="ORF">DI526_13710</name>
</gene>
<keyword evidence="1" id="KW-0489">Methyltransferase</keyword>
<accession>A0A2W5WYW0</accession>
<dbReference type="AlphaFoldDB" id="A0A2W5WYW0"/>
<comment type="caution">
    <text evidence="1">The sequence shown here is derived from an EMBL/GenBank/DDBJ whole genome shotgun (WGS) entry which is preliminary data.</text>
</comment>
<proteinExistence type="predicted"/>
<dbReference type="GO" id="GO:0032259">
    <property type="term" value="P:methylation"/>
    <property type="evidence" value="ECO:0007669"/>
    <property type="project" value="UniProtKB-KW"/>
</dbReference>
<keyword evidence="1" id="KW-0808">Transferase</keyword>
<dbReference type="EMBL" id="QFQZ01000043">
    <property type="protein sequence ID" value="PZR33324.1"/>
    <property type="molecule type" value="Genomic_DNA"/>
</dbReference>
<name>A0A2W5WYW0_9CAUL</name>
<dbReference type="GO" id="GO:0008168">
    <property type="term" value="F:methyltransferase activity"/>
    <property type="evidence" value="ECO:0007669"/>
    <property type="project" value="UniProtKB-KW"/>
</dbReference>
<feature type="non-terminal residue" evidence="1">
    <location>
        <position position="1"/>
    </location>
</feature>
<sequence>AWGQSPDRFELQVGWRGGLRFALPAGEGALPPYDRALPLLSQFLEGGVEGRSAPRTSQMALAIESELTAAVTQARDSHSNMHPLGRLKFYHDALGLILCAPLTASRLRLFQELVDEAQAMNVQSPGPEWDGWAAHYRAVLDALTGVDLAGPTPPAVGDDPQAFLTGDGRTLDAEGLKAHANELRAQVVFFAAADARYVELYGRLLALSVFKHSDTPCLVVIHVIGGAASLAAAAATLGIDDPRLILTGDGFDASAVVTRCYDAPPKGQIEIPVAHYQSVRFQRLGALLEILQRPVFVSDIDLLLQRGVSDLLDHWRDADLVINENEGNTQAGSRITANLLLARPTQATAMMLRWLRAYLNERLSRETVTRWIDQIALNLARHHLALHAPEARIGTFDTLSDINNVMFSEYMPGHPFRFLSLYHGFDVSTLED</sequence>
<evidence type="ECO:0000313" key="2">
    <source>
        <dbReference type="Proteomes" id="UP000249393"/>
    </source>
</evidence>
<reference evidence="1 2" key="1">
    <citation type="submission" date="2017-08" db="EMBL/GenBank/DDBJ databases">
        <title>Infants hospitalized years apart are colonized by the same room-sourced microbial strains.</title>
        <authorList>
            <person name="Brooks B."/>
            <person name="Olm M.R."/>
            <person name="Firek B.A."/>
            <person name="Baker R."/>
            <person name="Thomas B.C."/>
            <person name="Morowitz M.J."/>
            <person name="Banfield J.F."/>
        </authorList>
    </citation>
    <scope>NUCLEOTIDE SEQUENCE [LARGE SCALE GENOMIC DNA]</scope>
    <source>
        <strain evidence="1">S2_003_000_R2_4</strain>
    </source>
</reference>
<dbReference type="Proteomes" id="UP000249393">
    <property type="component" value="Unassembled WGS sequence"/>
</dbReference>
<protein>
    <submittedName>
        <fullName evidence="1">FkbM family methyltransferase</fullName>
    </submittedName>
</protein>
<organism evidence="1 2">
    <name type="scientific">Caulobacter segnis</name>
    <dbReference type="NCBI Taxonomy" id="88688"/>
    <lineage>
        <taxon>Bacteria</taxon>
        <taxon>Pseudomonadati</taxon>
        <taxon>Pseudomonadota</taxon>
        <taxon>Alphaproteobacteria</taxon>
        <taxon>Caulobacterales</taxon>
        <taxon>Caulobacteraceae</taxon>
        <taxon>Caulobacter</taxon>
    </lineage>
</organism>